<accession>A0A1M6W924</accession>
<dbReference type="Proteomes" id="UP000184363">
    <property type="component" value="Unassembled WGS sequence"/>
</dbReference>
<keyword evidence="2" id="KW-1185">Reference proteome</keyword>
<gene>
    <name evidence="1" type="ORF">SAMN05443637_11437</name>
</gene>
<evidence type="ECO:0000313" key="1">
    <source>
        <dbReference type="EMBL" id="SHK90264.1"/>
    </source>
</evidence>
<protein>
    <submittedName>
        <fullName evidence="1">Uncharacterized protein</fullName>
    </submittedName>
</protein>
<organism evidence="1 2">
    <name type="scientific">Pseudonocardia thermophila</name>
    <dbReference type="NCBI Taxonomy" id="1848"/>
    <lineage>
        <taxon>Bacteria</taxon>
        <taxon>Bacillati</taxon>
        <taxon>Actinomycetota</taxon>
        <taxon>Actinomycetes</taxon>
        <taxon>Pseudonocardiales</taxon>
        <taxon>Pseudonocardiaceae</taxon>
        <taxon>Pseudonocardia</taxon>
    </lineage>
</organism>
<proteinExistence type="predicted"/>
<dbReference type="RefSeq" id="WP_143172229.1">
    <property type="nucleotide sequence ID" value="NZ_CALGVN010000014.1"/>
</dbReference>
<name>A0A1M6W924_PSETH</name>
<evidence type="ECO:0000313" key="2">
    <source>
        <dbReference type="Proteomes" id="UP000184363"/>
    </source>
</evidence>
<dbReference type="STRING" id="1848.SAMN05443637_11437"/>
<sequence length="60" mass="6433">MISIDLVFASAAARLRTPMGSAWATERGLKQLLPSVIFADGVAVDHNSTGVSAAEHRWRP</sequence>
<dbReference type="EMBL" id="FRAP01000014">
    <property type="protein sequence ID" value="SHK90264.1"/>
    <property type="molecule type" value="Genomic_DNA"/>
</dbReference>
<reference evidence="1 2" key="1">
    <citation type="submission" date="2016-11" db="EMBL/GenBank/DDBJ databases">
        <authorList>
            <person name="Jaros S."/>
            <person name="Januszkiewicz K."/>
            <person name="Wedrychowicz H."/>
        </authorList>
    </citation>
    <scope>NUCLEOTIDE SEQUENCE [LARGE SCALE GENOMIC DNA]</scope>
    <source>
        <strain evidence="1 2">DSM 43832</strain>
    </source>
</reference>
<dbReference type="AlphaFoldDB" id="A0A1M6W924"/>